<dbReference type="EC" id="3.1.2.22" evidence="1"/>
<accession>A0A6I4IXP7</accession>
<dbReference type="Proteomes" id="UP000441389">
    <property type="component" value="Unassembled WGS sequence"/>
</dbReference>
<dbReference type="InterPro" id="IPR029058">
    <property type="entry name" value="AB_hydrolase_fold"/>
</dbReference>
<comment type="catalytic activity">
    <reaction evidence="11">
        <text>mycophenolic acid O-acyl-beta-D-glucuronide + H2O = mycophenolate + D-glucuronate + H(+)</text>
        <dbReference type="Rhea" id="RHEA:34179"/>
        <dbReference type="ChEBI" id="CHEBI:15377"/>
        <dbReference type="ChEBI" id="CHEBI:15378"/>
        <dbReference type="ChEBI" id="CHEBI:58720"/>
        <dbReference type="ChEBI" id="CHEBI:62932"/>
        <dbReference type="ChEBI" id="CHEBI:66982"/>
        <dbReference type="EC" id="3.1.1.93"/>
    </reaction>
    <physiologicalReaction direction="left-to-right" evidence="11">
        <dbReference type="Rhea" id="RHEA:34180"/>
    </physiologicalReaction>
</comment>
<dbReference type="PANTHER" id="PTHR16138">
    <property type="entry name" value="MYCOPHENOLIC ACID ACYL-GLUCURONIDE ESTERASE, MITOCHONDRIAL"/>
    <property type="match status" value="1"/>
</dbReference>
<evidence type="ECO:0000256" key="11">
    <source>
        <dbReference type="ARBA" id="ARBA00047972"/>
    </source>
</evidence>
<dbReference type="InterPro" id="IPR052382">
    <property type="entry name" value="ABHD10_acyl-thioesterase"/>
</dbReference>
<dbReference type="InterPro" id="IPR000073">
    <property type="entry name" value="AB_hydrolase_1"/>
</dbReference>
<feature type="domain" description="AB hydrolase-1" evidence="12">
    <location>
        <begin position="35"/>
        <end position="143"/>
    </location>
</feature>
<evidence type="ECO:0000256" key="2">
    <source>
        <dbReference type="ARBA" id="ARBA00022801"/>
    </source>
</evidence>
<dbReference type="GO" id="GO:0102390">
    <property type="term" value="F:mycophenolic acid acyl-glucuronide esterase activity"/>
    <property type="evidence" value="ECO:0007669"/>
    <property type="project" value="UniProtKB-EC"/>
</dbReference>
<evidence type="ECO:0000313" key="14">
    <source>
        <dbReference type="Proteomes" id="UP000441389"/>
    </source>
</evidence>
<comment type="function">
    <text evidence="9">Acts as an acyl-protein thioesterase that hydrolyzes fatty acids from acylated residues in proteins. Regulates the mitochondrial S-depalmitoylation of the nucleophilic active site residue of peroxiredoxin-5/PRDX5, a key antioxidant protein, therefore modulating mitochondrial antioxidant ability. Also catalyzes the deglucuronidation of mycophenolic acid acyl-glucuronide, an active metabolite of the immunosuppressant drug mycophenolate.</text>
</comment>
<comment type="catalytic activity">
    <reaction evidence="10">
        <text>S-hexadecanoyl-L-cysteinyl-[protein] + H2O = L-cysteinyl-[protein] + hexadecanoate + H(+)</text>
        <dbReference type="Rhea" id="RHEA:19233"/>
        <dbReference type="Rhea" id="RHEA-COMP:10131"/>
        <dbReference type="Rhea" id="RHEA-COMP:11032"/>
        <dbReference type="ChEBI" id="CHEBI:7896"/>
        <dbReference type="ChEBI" id="CHEBI:15377"/>
        <dbReference type="ChEBI" id="CHEBI:15378"/>
        <dbReference type="ChEBI" id="CHEBI:29950"/>
        <dbReference type="ChEBI" id="CHEBI:74151"/>
        <dbReference type="EC" id="3.1.2.22"/>
    </reaction>
    <physiologicalReaction direction="left-to-right" evidence="10">
        <dbReference type="Rhea" id="RHEA:19234"/>
    </physiologicalReaction>
</comment>
<evidence type="ECO:0000256" key="3">
    <source>
        <dbReference type="ARBA" id="ARBA00022946"/>
    </source>
</evidence>
<dbReference type="Pfam" id="PF00561">
    <property type="entry name" value="Abhydrolase_1"/>
    <property type="match status" value="1"/>
</dbReference>
<dbReference type="SUPFAM" id="SSF53474">
    <property type="entry name" value="alpha/beta-Hydrolases"/>
    <property type="match status" value="1"/>
</dbReference>
<keyword evidence="3" id="KW-0809">Transit peptide</keyword>
<evidence type="ECO:0000256" key="4">
    <source>
        <dbReference type="ARBA" id="ARBA00039132"/>
    </source>
</evidence>
<dbReference type="EMBL" id="WQMS01000002">
    <property type="protein sequence ID" value="MVO76929.1"/>
    <property type="molecule type" value="Genomic_DNA"/>
</dbReference>
<evidence type="ECO:0000256" key="10">
    <source>
        <dbReference type="ARBA" id="ARBA00047409"/>
    </source>
</evidence>
<dbReference type="Gene3D" id="3.40.50.1820">
    <property type="entry name" value="alpha/beta hydrolase"/>
    <property type="match status" value="1"/>
</dbReference>
<evidence type="ECO:0000256" key="9">
    <source>
        <dbReference type="ARBA" id="ARBA00046047"/>
    </source>
</evidence>
<reference evidence="13 14" key="1">
    <citation type="submission" date="2019-12" db="EMBL/GenBank/DDBJ databases">
        <authorList>
            <person name="Huq M.A."/>
        </authorList>
    </citation>
    <scope>NUCLEOTIDE SEQUENCE [LARGE SCALE GENOMIC DNA]</scope>
    <source>
        <strain evidence="13 14">MAH-20</strain>
    </source>
</reference>
<evidence type="ECO:0000256" key="5">
    <source>
        <dbReference type="ARBA" id="ARBA00039314"/>
    </source>
</evidence>
<evidence type="ECO:0000256" key="6">
    <source>
        <dbReference type="ARBA" id="ARBA00041520"/>
    </source>
</evidence>
<keyword evidence="2 13" id="KW-0378">Hydrolase</keyword>
<comment type="caution">
    <text evidence="13">The sequence shown here is derived from an EMBL/GenBank/DDBJ whole genome shotgun (WGS) entry which is preliminary data.</text>
</comment>
<evidence type="ECO:0000256" key="7">
    <source>
        <dbReference type="ARBA" id="ARBA00042645"/>
    </source>
</evidence>
<evidence type="ECO:0000256" key="8">
    <source>
        <dbReference type="ARBA" id="ARBA00042704"/>
    </source>
</evidence>
<proteinExistence type="predicted"/>
<dbReference type="PANTHER" id="PTHR16138:SF7">
    <property type="entry name" value="PALMITOYL-PROTEIN THIOESTERASE ABHD10, MITOCHONDRIAL"/>
    <property type="match status" value="1"/>
</dbReference>
<dbReference type="AlphaFoldDB" id="A0A6I4IXP7"/>
<evidence type="ECO:0000256" key="1">
    <source>
        <dbReference type="ARBA" id="ARBA00012423"/>
    </source>
</evidence>
<sequence>MVSATFRDLSPQMTSFLPRPGRPGLAYNLRDGRGPTLVFLPGYSSDMAGTKAVALDAWAERQGRAMLRFDYSGCGESEGSFEEGTLALWRDDALALIDGLNKGPLVLVGSSMGGWIGLLVAEARPERIVAFVGIAAAPDFTDWGFSQADKMTLLADGRLERPSDYGAPLVTTRGFWQSGEGLRMLHREIAIDCPVRLLHGQRDADVPWHHSTHLAGKLRSADVQTILVKDGDHRLSRPQDLDLMIATVASLPV</sequence>
<evidence type="ECO:0000313" key="13">
    <source>
        <dbReference type="EMBL" id="MVO76929.1"/>
    </source>
</evidence>
<evidence type="ECO:0000259" key="12">
    <source>
        <dbReference type="Pfam" id="PF00561"/>
    </source>
</evidence>
<name>A0A6I4IXP7_9SPHN</name>
<keyword evidence="14" id="KW-1185">Reference proteome</keyword>
<gene>
    <name evidence="13" type="ORF">GON01_03115</name>
</gene>
<organism evidence="13 14">
    <name type="scientific">Sphingomonas horti</name>
    <dbReference type="NCBI Taxonomy" id="2682842"/>
    <lineage>
        <taxon>Bacteria</taxon>
        <taxon>Pseudomonadati</taxon>
        <taxon>Pseudomonadota</taxon>
        <taxon>Alphaproteobacteria</taxon>
        <taxon>Sphingomonadales</taxon>
        <taxon>Sphingomonadaceae</taxon>
        <taxon>Sphingomonas</taxon>
    </lineage>
</organism>
<dbReference type="EC" id="3.1.1.93" evidence="4"/>
<dbReference type="GO" id="GO:0008474">
    <property type="term" value="F:palmitoyl-(protein) hydrolase activity"/>
    <property type="evidence" value="ECO:0007669"/>
    <property type="project" value="UniProtKB-EC"/>
</dbReference>
<protein>
    <recommendedName>
        <fullName evidence="5">Palmitoyl-protein thioesterase ABHD10, mitochondrial</fullName>
        <ecNumber evidence="4">3.1.1.93</ecNumber>
        <ecNumber evidence="1">3.1.2.22</ecNumber>
    </recommendedName>
    <alternativeName>
        <fullName evidence="7">Acyl-protein thioesterase ABHD10</fullName>
    </alternativeName>
    <alternativeName>
        <fullName evidence="8">Alpha/beta hydrolase domain-containing protein 10</fullName>
    </alternativeName>
    <alternativeName>
        <fullName evidence="6">Mycophenolic acid acyl-glucuronide esterase, mitochondrial</fullName>
    </alternativeName>
</protein>